<evidence type="ECO:0000313" key="2">
    <source>
        <dbReference type="EMBL" id="CAE0634650.1"/>
    </source>
</evidence>
<dbReference type="InterPro" id="IPR043822">
    <property type="entry name" value="EsV_1_7_cys"/>
</dbReference>
<dbReference type="Pfam" id="PF19114">
    <property type="entry name" value="EsV_1_7_cys"/>
    <property type="match status" value="6"/>
</dbReference>
<dbReference type="AlphaFoldDB" id="A0A6V1RGX7"/>
<sequence length="272" mass="31701">MVNVMARRCEEKGCKKTQPRFNFPNEKQPKFCLTHKKSGMVSVLQLAMCKEKDCSTRAYFNYPGIRGSVYCAKHKLEGMTRKFTLTPEMRRLKVQKCKHPGCEKQPSYNFEGVEHKFTGFCAQHHQPGMMNFRMKRCEMEGCKLSPQFNYLGETRRRFCAFHKKPGMLDVARAKFMCEQCSTNYAAYNYEGQPNPRFCSIHKIQSMVNVKGNKCKHPGCKVHPSYGYESQKTGRYCVQHKEPGMIYRRRYVKPSKEERGTKHESHTSTNIVL</sequence>
<feature type="compositionally biased region" description="Basic and acidic residues" evidence="1">
    <location>
        <begin position="253"/>
        <end position="265"/>
    </location>
</feature>
<evidence type="ECO:0000256" key="1">
    <source>
        <dbReference type="SAM" id="MobiDB-lite"/>
    </source>
</evidence>
<feature type="region of interest" description="Disordered" evidence="1">
    <location>
        <begin position="253"/>
        <end position="272"/>
    </location>
</feature>
<dbReference type="SMART" id="SM01425">
    <property type="entry name" value="EsV_1_7"/>
    <property type="match status" value="6"/>
</dbReference>
<gene>
    <name evidence="2" type="ORF">HAKA00212_LOCUS13390</name>
</gene>
<evidence type="ECO:0008006" key="3">
    <source>
        <dbReference type="Google" id="ProtNLM"/>
    </source>
</evidence>
<organism evidence="2">
    <name type="scientific">Heterosigma akashiwo</name>
    <name type="common">Chromophytic alga</name>
    <name type="synonym">Heterosigma carterae</name>
    <dbReference type="NCBI Taxonomy" id="2829"/>
    <lineage>
        <taxon>Eukaryota</taxon>
        <taxon>Sar</taxon>
        <taxon>Stramenopiles</taxon>
        <taxon>Ochrophyta</taxon>
        <taxon>Raphidophyceae</taxon>
        <taxon>Chattonellales</taxon>
        <taxon>Chattonellaceae</taxon>
        <taxon>Heterosigma</taxon>
    </lineage>
</organism>
<dbReference type="Gene3D" id="6.10.140.110">
    <property type="match status" value="2"/>
</dbReference>
<proteinExistence type="predicted"/>
<accession>A0A6V1RGX7</accession>
<protein>
    <recommendedName>
        <fullName evidence="3">EsV-1-7</fullName>
    </recommendedName>
</protein>
<reference evidence="2" key="1">
    <citation type="submission" date="2021-01" db="EMBL/GenBank/DDBJ databases">
        <authorList>
            <person name="Corre E."/>
            <person name="Pelletier E."/>
            <person name="Niang G."/>
            <person name="Scheremetjew M."/>
            <person name="Finn R."/>
            <person name="Kale V."/>
            <person name="Holt S."/>
            <person name="Cochrane G."/>
            <person name="Meng A."/>
            <person name="Brown T."/>
            <person name="Cohen L."/>
        </authorList>
    </citation>
    <scope>NUCLEOTIDE SEQUENCE</scope>
    <source>
        <strain evidence="2">CCMP3107</strain>
    </source>
</reference>
<name>A0A6V1RGX7_HETAK</name>
<dbReference type="EMBL" id="HBIU01029060">
    <property type="protein sequence ID" value="CAE0634650.1"/>
    <property type="molecule type" value="Transcribed_RNA"/>
</dbReference>